<dbReference type="GO" id="GO:0016887">
    <property type="term" value="F:ATP hydrolysis activity"/>
    <property type="evidence" value="ECO:0007669"/>
    <property type="project" value="InterPro"/>
</dbReference>
<keyword evidence="3" id="KW-0813">Transport</keyword>
<dbReference type="GO" id="GO:0140359">
    <property type="term" value="F:ABC-type transporter activity"/>
    <property type="evidence" value="ECO:0007669"/>
    <property type="project" value="InterPro"/>
</dbReference>
<sequence>MGRRKLFYQETYVSFFVSLVFIFHRGVICQDDSSLDNPAANRLYNQFVFDKISNLTEVFEDDIKRELGFCITNVKEDYNEAFNFSSKPGFLNKCGKTTKGDMMQRICTAAEVRIYFNGLLGGAKRATNYLKPNKNCNLSSWMFGCEPGWACRTAKDVKVDLKDDKNVPVRTQQCAPYCAGFFCPRGITCMIPCPLGAYCPEAKLNRTTGLCDPYVLFFFFTFMFLSFVLEDLVRLEVIFCRYHYQLPSGQPNHTCGGADIWADIVSSSEVFCSAGSFCPSTIDKLPCTRGHFCRTGSTAEKNCFKLATCNPRSTNQNITAYGIMLFAGLGFLLIILYNCSDQVLATRERRQAKSREKAVQSVRETQTQEKRKSAKDIAKKHATELQQSFSRTFSRRKSMKQPDLMRAMQEQNKNLTFSGVISMANDIEIRKRPTIEVAFKDLTITLKGKNKHLMRCVTGKLSPGRVSAVMGPSGAGKTTFLTALTGKAAGCTMSGMILVNGKVESIQSYKRIIGFVPQDDIVHGNLTVEENLWFSARCRLPADLPKPEKVLVVERVIESLGLQHVRDSMVGTVEKRGISGGQRKRVNVGLEMVMEPSLLVLDEPTSGLDSSSSQLLLRALRREALEGVNICMVVHQPSYTLFRMFDDLILLAKGGLICYQGSVKKVEEYFSSLGIVVPERVNPPDYYIDILEGILKPSTSSGVTYKQLPVRWMLHNGYPVPSDMLKSIEGMASAENSAHGGSAHGSVVGDDGTSFAGEFWQDVKANVEIKKDTLQNNFSNSGDLSQRQVPGVYQQFRYFLGRLGKQRLREARTLAVDYLILLLAGICLGTLAKVSDETFGAMGYTYTVIAVSLLCKITALRSFSLDKLHYWRESRAGMSSLAYFLAKDTVDYFNTIVKPLVYLSMFYFFNNPRSSVGDNYIVLICLVYCVTGIAFALAILFEPGPAQLWSVLLPVVLTLIATSTNDNKIVESISELCYTRWALEAFVVSNAQRYKGVWLITRCGSLMENGYNIKHFPRCLIFLTLTGSFVW</sequence>
<dbReference type="GO" id="GO:0016020">
    <property type="term" value="C:membrane"/>
    <property type="evidence" value="ECO:0007669"/>
    <property type="project" value="UniProtKB-SubCell"/>
</dbReference>
<organism evidence="12 13">
    <name type="scientific">Brassica carinata</name>
    <name type="common">Ethiopian mustard</name>
    <name type="synonym">Abyssinian cabbage</name>
    <dbReference type="NCBI Taxonomy" id="52824"/>
    <lineage>
        <taxon>Eukaryota</taxon>
        <taxon>Viridiplantae</taxon>
        <taxon>Streptophyta</taxon>
        <taxon>Embryophyta</taxon>
        <taxon>Tracheophyta</taxon>
        <taxon>Spermatophyta</taxon>
        <taxon>Magnoliopsida</taxon>
        <taxon>eudicotyledons</taxon>
        <taxon>Gunneridae</taxon>
        <taxon>Pentapetalae</taxon>
        <taxon>rosids</taxon>
        <taxon>malvids</taxon>
        <taxon>Brassicales</taxon>
        <taxon>Brassicaceae</taxon>
        <taxon>Brassiceae</taxon>
        <taxon>Brassica</taxon>
    </lineage>
</organism>
<dbReference type="Pfam" id="PF00005">
    <property type="entry name" value="ABC_tran"/>
    <property type="match status" value="1"/>
</dbReference>
<evidence type="ECO:0000256" key="5">
    <source>
        <dbReference type="ARBA" id="ARBA00022741"/>
    </source>
</evidence>
<comment type="similarity">
    <text evidence="2">Belongs to the ABC transporter superfamily. ABCG family. Eye pigment precursor importer (TC 3.A.1.204) subfamily.</text>
</comment>
<reference evidence="12 13" key="1">
    <citation type="submission" date="2020-02" db="EMBL/GenBank/DDBJ databases">
        <authorList>
            <person name="Ma Q."/>
            <person name="Huang Y."/>
            <person name="Song X."/>
            <person name="Pei D."/>
        </authorList>
    </citation>
    <scope>NUCLEOTIDE SEQUENCE [LARGE SCALE GENOMIC DNA]</scope>
    <source>
        <strain evidence="12">Sxm20200214</strain>
        <tissue evidence="12">Leaf</tissue>
    </source>
</reference>
<dbReference type="InterPro" id="IPR003593">
    <property type="entry name" value="AAA+_ATPase"/>
</dbReference>
<dbReference type="Pfam" id="PF19055">
    <property type="entry name" value="ABC2_membrane_7"/>
    <property type="match status" value="1"/>
</dbReference>
<feature type="transmembrane region" description="Helical" evidence="10">
    <location>
        <begin position="921"/>
        <end position="941"/>
    </location>
</feature>
<dbReference type="InterPro" id="IPR043926">
    <property type="entry name" value="ABCG_dom"/>
</dbReference>
<evidence type="ECO:0000256" key="1">
    <source>
        <dbReference type="ARBA" id="ARBA00004141"/>
    </source>
</evidence>
<dbReference type="OrthoDB" id="66620at2759"/>
<dbReference type="EMBL" id="JAAMPC010000009">
    <property type="protein sequence ID" value="KAG2297353.1"/>
    <property type="molecule type" value="Genomic_DNA"/>
</dbReference>
<name>A0A8X7RXL4_BRACI</name>
<dbReference type="GO" id="GO:0005524">
    <property type="term" value="F:ATP binding"/>
    <property type="evidence" value="ECO:0007669"/>
    <property type="project" value="UniProtKB-KW"/>
</dbReference>
<feature type="transmembrane region" description="Helical" evidence="10">
    <location>
        <begin position="214"/>
        <end position="233"/>
    </location>
</feature>
<dbReference type="PROSITE" id="PS50893">
    <property type="entry name" value="ABC_TRANSPORTER_2"/>
    <property type="match status" value="1"/>
</dbReference>
<dbReference type="InterPro" id="IPR003439">
    <property type="entry name" value="ABC_transporter-like_ATP-bd"/>
</dbReference>
<feature type="transmembrane region" description="Helical" evidence="10">
    <location>
        <begin position="318"/>
        <end position="337"/>
    </location>
</feature>
<dbReference type="InterPro" id="IPR027417">
    <property type="entry name" value="P-loop_NTPase"/>
</dbReference>
<dbReference type="FunFam" id="3.40.50.300:FF:000367">
    <property type="entry name" value="ABC transporter G family member 24"/>
    <property type="match status" value="1"/>
</dbReference>
<dbReference type="Gene3D" id="3.40.50.300">
    <property type="entry name" value="P-loop containing nucleotide triphosphate hydrolases"/>
    <property type="match status" value="1"/>
</dbReference>
<keyword evidence="4 10" id="KW-0812">Transmembrane</keyword>
<dbReference type="SUPFAM" id="SSF52540">
    <property type="entry name" value="P-loop containing nucleoside triphosphate hydrolases"/>
    <property type="match status" value="1"/>
</dbReference>
<evidence type="ECO:0000256" key="7">
    <source>
        <dbReference type="ARBA" id="ARBA00022989"/>
    </source>
</evidence>
<dbReference type="SMART" id="SM00382">
    <property type="entry name" value="AAA"/>
    <property type="match status" value="1"/>
</dbReference>
<dbReference type="CDD" id="cd03213">
    <property type="entry name" value="ABCG_EPDR"/>
    <property type="match status" value="1"/>
</dbReference>
<keyword evidence="5" id="KW-0547">Nucleotide-binding</keyword>
<keyword evidence="13" id="KW-1185">Reference proteome</keyword>
<keyword evidence="7 10" id="KW-1133">Transmembrane helix</keyword>
<dbReference type="PANTHER" id="PTHR48041:SF91">
    <property type="entry name" value="ABC TRANSPORTER G FAMILY MEMBER 28"/>
    <property type="match status" value="1"/>
</dbReference>
<dbReference type="Proteomes" id="UP000886595">
    <property type="component" value="Unassembled WGS sequence"/>
</dbReference>
<evidence type="ECO:0000313" key="13">
    <source>
        <dbReference type="Proteomes" id="UP000886595"/>
    </source>
</evidence>
<evidence type="ECO:0000256" key="10">
    <source>
        <dbReference type="SAM" id="Phobius"/>
    </source>
</evidence>
<keyword evidence="8 10" id="KW-0472">Membrane</keyword>
<evidence type="ECO:0000256" key="2">
    <source>
        <dbReference type="ARBA" id="ARBA00005814"/>
    </source>
</evidence>
<evidence type="ECO:0000256" key="3">
    <source>
        <dbReference type="ARBA" id="ARBA00022448"/>
    </source>
</evidence>
<evidence type="ECO:0000259" key="11">
    <source>
        <dbReference type="PROSITE" id="PS50893"/>
    </source>
</evidence>
<feature type="region of interest" description="Disordered" evidence="9">
    <location>
        <begin position="351"/>
        <end position="375"/>
    </location>
</feature>
<keyword evidence="6" id="KW-0067">ATP-binding</keyword>
<feature type="transmembrane region" description="Helical" evidence="10">
    <location>
        <begin position="844"/>
        <end position="863"/>
    </location>
</feature>
<comment type="subcellular location">
    <subcellularLocation>
        <location evidence="1">Membrane</location>
        <topology evidence="1">Multi-pass membrane protein</topology>
    </subcellularLocation>
</comment>
<evidence type="ECO:0000256" key="6">
    <source>
        <dbReference type="ARBA" id="ARBA00022840"/>
    </source>
</evidence>
<feature type="transmembrane region" description="Helical" evidence="10">
    <location>
        <begin position="947"/>
        <end position="964"/>
    </location>
</feature>
<evidence type="ECO:0000256" key="4">
    <source>
        <dbReference type="ARBA" id="ARBA00022692"/>
    </source>
</evidence>
<evidence type="ECO:0000256" key="8">
    <source>
        <dbReference type="ARBA" id="ARBA00023136"/>
    </source>
</evidence>
<proteinExistence type="inferred from homology"/>
<evidence type="ECO:0000256" key="9">
    <source>
        <dbReference type="SAM" id="MobiDB-lite"/>
    </source>
</evidence>
<protein>
    <recommendedName>
        <fullName evidence="11">ABC transporter domain-containing protein</fullName>
    </recommendedName>
</protein>
<evidence type="ECO:0000313" key="12">
    <source>
        <dbReference type="EMBL" id="KAG2297353.1"/>
    </source>
</evidence>
<dbReference type="InterPro" id="IPR017871">
    <property type="entry name" value="ABC_transporter-like_CS"/>
</dbReference>
<dbReference type="InterPro" id="IPR050352">
    <property type="entry name" value="ABCG_transporters"/>
</dbReference>
<gene>
    <name evidence="12" type="ORF">Bca52824_044022</name>
</gene>
<comment type="caution">
    <text evidence="12">The sequence shown here is derived from an EMBL/GenBank/DDBJ whole genome shotgun (WGS) entry which is preliminary data.</text>
</comment>
<feature type="transmembrane region" description="Helical" evidence="10">
    <location>
        <begin position="815"/>
        <end position="832"/>
    </location>
</feature>
<dbReference type="AlphaFoldDB" id="A0A8X7RXL4"/>
<accession>A0A8X7RXL4</accession>
<feature type="domain" description="ABC transporter" evidence="11">
    <location>
        <begin position="437"/>
        <end position="679"/>
    </location>
</feature>
<feature type="compositionally biased region" description="Basic and acidic residues" evidence="9">
    <location>
        <begin position="366"/>
        <end position="375"/>
    </location>
</feature>
<dbReference type="PANTHER" id="PTHR48041">
    <property type="entry name" value="ABC TRANSPORTER G FAMILY MEMBER 28"/>
    <property type="match status" value="1"/>
</dbReference>
<dbReference type="PROSITE" id="PS00211">
    <property type="entry name" value="ABC_TRANSPORTER_1"/>
    <property type="match status" value="1"/>
</dbReference>